<comment type="similarity">
    <text evidence="1">Belongs to the free Met sulfoxide reductase family.</text>
</comment>
<evidence type="ECO:0000259" key="2">
    <source>
        <dbReference type="SMART" id="SM00065"/>
    </source>
</evidence>
<dbReference type="InterPro" id="IPR029016">
    <property type="entry name" value="GAF-like_dom_sf"/>
</dbReference>
<sequence length="184" mass="19918">MASFRVFSDLTYNCSPNLSFLQDCLFMSAPIHRLSVDELVPMVRSVVSTETDMIANMANIAALLFEALPQINWAGFYLWKEAEKQLVLGPFQGRLACTRIPLGRGVCGAVAQSRETLVVPDVHAFPGHIACDAASESEIVLPVVAGGALVGVLDIDSPVKDRFTDADRVRLEEIVSLLVATLEG</sequence>
<reference evidence="4" key="1">
    <citation type="journal article" date="2019" name="Int. J. Syst. Evol. Microbiol.">
        <title>The Global Catalogue of Microorganisms (GCM) 10K type strain sequencing project: providing services to taxonomists for standard genome sequencing and annotation.</title>
        <authorList>
            <consortium name="The Broad Institute Genomics Platform"/>
            <consortium name="The Broad Institute Genome Sequencing Center for Infectious Disease"/>
            <person name="Wu L."/>
            <person name="Ma J."/>
        </authorList>
    </citation>
    <scope>NUCLEOTIDE SEQUENCE [LARGE SCALE GENOMIC DNA]</scope>
    <source>
        <strain evidence="4">NBRC 3250</strain>
    </source>
</reference>
<dbReference type="PROSITE" id="PS01320">
    <property type="entry name" value="UPF0067"/>
    <property type="match status" value="1"/>
</dbReference>
<dbReference type="PANTHER" id="PTHR21021">
    <property type="entry name" value="GAF/PUTATIVE CYTOSKELETAL PROTEIN"/>
    <property type="match status" value="1"/>
</dbReference>
<dbReference type="SMART" id="SM00065">
    <property type="entry name" value="GAF"/>
    <property type="match status" value="1"/>
</dbReference>
<organism evidence="3 4">
    <name type="scientific">Gluconobacter albidus</name>
    <dbReference type="NCBI Taxonomy" id="318683"/>
    <lineage>
        <taxon>Bacteria</taxon>
        <taxon>Pseudomonadati</taxon>
        <taxon>Pseudomonadota</taxon>
        <taxon>Alphaproteobacteria</taxon>
        <taxon>Acetobacterales</taxon>
        <taxon>Acetobacteraceae</taxon>
        <taxon>Gluconobacter</taxon>
    </lineage>
</organism>
<dbReference type="InterPro" id="IPR000614">
    <property type="entry name" value="FRMsr_CS"/>
</dbReference>
<dbReference type="Pfam" id="PF13185">
    <property type="entry name" value="GAF_2"/>
    <property type="match status" value="1"/>
</dbReference>
<dbReference type="PANTHER" id="PTHR21021:SF15">
    <property type="entry name" value="FREE METHIONINE-R-SULFOXIDE REDUCTASE"/>
    <property type="match status" value="1"/>
</dbReference>
<dbReference type="Proteomes" id="UP001156672">
    <property type="component" value="Unassembled WGS sequence"/>
</dbReference>
<dbReference type="SUPFAM" id="SSF55781">
    <property type="entry name" value="GAF domain-like"/>
    <property type="match status" value="1"/>
</dbReference>
<dbReference type="Gene3D" id="3.30.450.40">
    <property type="match status" value="1"/>
</dbReference>
<proteinExistence type="inferred from homology"/>
<keyword evidence="4" id="KW-1185">Reference proteome</keyword>
<dbReference type="EMBL" id="BSNW01000009">
    <property type="protein sequence ID" value="GLQ68678.1"/>
    <property type="molecule type" value="Genomic_DNA"/>
</dbReference>
<evidence type="ECO:0000313" key="4">
    <source>
        <dbReference type="Proteomes" id="UP001156672"/>
    </source>
</evidence>
<feature type="domain" description="GAF" evidence="2">
    <location>
        <begin position="52"/>
        <end position="183"/>
    </location>
</feature>
<gene>
    <name evidence="3" type="ORF">GCM10007866_11290</name>
</gene>
<dbReference type="InterPro" id="IPR051330">
    <property type="entry name" value="Phosphatase_reg/MetRdx"/>
</dbReference>
<dbReference type="InterPro" id="IPR003018">
    <property type="entry name" value="GAF"/>
</dbReference>
<protein>
    <submittedName>
        <fullName evidence="3">Diguanylate cyclase</fullName>
    </submittedName>
</protein>
<accession>A0ABQ5WYQ8</accession>
<evidence type="ECO:0000313" key="3">
    <source>
        <dbReference type="EMBL" id="GLQ68678.1"/>
    </source>
</evidence>
<comment type="caution">
    <text evidence="3">The sequence shown here is derived from an EMBL/GenBank/DDBJ whole genome shotgun (WGS) entry which is preliminary data.</text>
</comment>
<evidence type="ECO:0000256" key="1">
    <source>
        <dbReference type="ARBA" id="ARBA00038454"/>
    </source>
</evidence>
<name>A0ABQ5WYQ8_9PROT</name>